<reference evidence="2 3" key="1">
    <citation type="journal article" date="2009" name="Nat. Genet.">
        <title>The genome of the cucumber, Cucumis sativus L.</title>
        <authorList>
            <person name="Huang S."/>
            <person name="Li R."/>
            <person name="Zhang Z."/>
            <person name="Li L."/>
            <person name="Gu X."/>
            <person name="Fan W."/>
            <person name="Lucas W.J."/>
            <person name="Wang X."/>
            <person name="Xie B."/>
            <person name="Ni P."/>
            <person name="Ren Y."/>
            <person name="Zhu H."/>
            <person name="Li J."/>
            <person name="Lin K."/>
            <person name="Jin W."/>
            <person name="Fei Z."/>
            <person name="Li G."/>
            <person name="Staub J."/>
            <person name="Kilian A."/>
            <person name="van der Vossen E.A."/>
            <person name="Wu Y."/>
            <person name="Guo J."/>
            <person name="He J."/>
            <person name="Jia Z."/>
            <person name="Ren Y."/>
            <person name="Tian G."/>
            <person name="Lu Y."/>
            <person name="Ruan J."/>
            <person name="Qian W."/>
            <person name="Wang M."/>
            <person name="Huang Q."/>
            <person name="Li B."/>
            <person name="Xuan Z."/>
            <person name="Cao J."/>
            <person name="Asan"/>
            <person name="Wu Z."/>
            <person name="Zhang J."/>
            <person name="Cai Q."/>
            <person name="Bai Y."/>
            <person name="Zhao B."/>
            <person name="Han Y."/>
            <person name="Li Y."/>
            <person name="Li X."/>
            <person name="Wang S."/>
            <person name="Shi Q."/>
            <person name="Liu S."/>
            <person name="Cho W.K."/>
            <person name="Kim J.Y."/>
            <person name="Xu Y."/>
            <person name="Heller-Uszynska K."/>
            <person name="Miao H."/>
            <person name="Cheng Z."/>
            <person name="Zhang S."/>
            <person name="Wu J."/>
            <person name="Yang Y."/>
            <person name="Kang H."/>
            <person name="Li M."/>
            <person name="Liang H."/>
            <person name="Ren X."/>
            <person name="Shi Z."/>
            <person name="Wen M."/>
            <person name="Jian M."/>
            <person name="Yang H."/>
            <person name="Zhang G."/>
            <person name="Yang Z."/>
            <person name="Chen R."/>
            <person name="Liu S."/>
            <person name="Li J."/>
            <person name="Ma L."/>
            <person name="Liu H."/>
            <person name="Zhou Y."/>
            <person name="Zhao J."/>
            <person name="Fang X."/>
            <person name="Li G."/>
            <person name="Fang L."/>
            <person name="Li Y."/>
            <person name="Liu D."/>
            <person name="Zheng H."/>
            <person name="Zhang Y."/>
            <person name="Qin N."/>
            <person name="Li Z."/>
            <person name="Yang G."/>
            <person name="Yang S."/>
            <person name="Bolund L."/>
            <person name="Kristiansen K."/>
            <person name="Zheng H."/>
            <person name="Li S."/>
            <person name="Zhang X."/>
            <person name="Yang H."/>
            <person name="Wang J."/>
            <person name="Sun R."/>
            <person name="Zhang B."/>
            <person name="Jiang S."/>
            <person name="Wang J."/>
            <person name="Du Y."/>
            <person name="Li S."/>
        </authorList>
    </citation>
    <scope>NUCLEOTIDE SEQUENCE [LARGE SCALE GENOMIC DNA]</scope>
    <source>
        <strain evidence="3">cv. 9930</strain>
    </source>
</reference>
<evidence type="ECO:0000313" key="2">
    <source>
        <dbReference type="EMBL" id="KGN47243.1"/>
    </source>
</evidence>
<gene>
    <name evidence="2" type="ORF">Csa_6G229540</name>
</gene>
<dbReference type="EMBL" id="CM002927">
    <property type="protein sequence ID" value="KGN47243.1"/>
    <property type="molecule type" value="Genomic_DNA"/>
</dbReference>
<feature type="compositionally biased region" description="Basic and acidic residues" evidence="1">
    <location>
        <begin position="51"/>
        <end position="60"/>
    </location>
</feature>
<feature type="compositionally biased region" description="Basic and acidic residues" evidence="1">
    <location>
        <begin position="68"/>
        <end position="77"/>
    </location>
</feature>
<sequence>MKSTSIDAATVKKRALISLQRVYDIATIDRRSTTTATTGKDDLIITKKNRFDLGGDEPAHGDQLNENQSHDRVEKEPQSASMKGIGPKKNGSVNLMNIGDGFAGPVNSDELNLVKTGESNYGPNFKTECVVEKP</sequence>
<dbReference type="AlphaFoldDB" id="A0A0A0KCG8"/>
<keyword evidence="3" id="KW-1185">Reference proteome</keyword>
<dbReference type="Gramene" id="KGN47243">
    <property type="protein sequence ID" value="KGN47243"/>
    <property type="gene ID" value="Csa_6G229540"/>
</dbReference>
<proteinExistence type="predicted"/>
<accession>A0A0A0KCG8</accession>
<reference evidence="2 3" key="4">
    <citation type="journal article" date="2011" name="BMC Genomics">
        <title>RNA-Seq improves annotation of protein-coding genes in the cucumber genome.</title>
        <authorList>
            <person name="Li Z."/>
            <person name="Zhang Z."/>
            <person name="Yan P."/>
            <person name="Huang S."/>
            <person name="Fei Z."/>
            <person name="Lin K."/>
        </authorList>
    </citation>
    <scope>NUCLEOTIDE SEQUENCE [LARGE SCALE GENOMIC DNA]</scope>
    <source>
        <strain evidence="3">cv. 9930</strain>
    </source>
</reference>
<name>A0A0A0KCG8_CUCSA</name>
<protein>
    <submittedName>
        <fullName evidence="2">Uncharacterized protein</fullName>
    </submittedName>
</protein>
<reference evidence="2 3" key="2">
    <citation type="journal article" date="2009" name="PLoS ONE">
        <title>An integrated genetic and cytogenetic map of the cucumber genome.</title>
        <authorList>
            <person name="Ren Y."/>
            <person name="Zhang Z."/>
            <person name="Liu J."/>
            <person name="Staub J.E."/>
            <person name="Han Y."/>
            <person name="Cheng Z."/>
            <person name="Li X."/>
            <person name="Lu J."/>
            <person name="Miao H."/>
            <person name="Kang H."/>
            <person name="Xie B."/>
            <person name="Gu X."/>
            <person name="Wang X."/>
            <person name="Du Y."/>
            <person name="Jin W."/>
            <person name="Huang S."/>
        </authorList>
    </citation>
    <scope>NUCLEOTIDE SEQUENCE [LARGE SCALE GENOMIC DNA]</scope>
    <source>
        <strain evidence="3">cv. 9930</strain>
    </source>
</reference>
<feature type="region of interest" description="Disordered" evidence="1">
    <location>
        <begin position="51"/>
        <end position="91"/>
    </location>
</feature>
<organism evidence="2 3">
    <name type="scientific">Cucumis sativus</name>
    <name type="common">Cucumber</name>
    <dbReference type="NCBI Taxonomy" id="3659"/>
    <lineage>
        <taxon>Eukaryota</taxon>
        <taxon>Viridiplantae</taxon>
        <taxon>Streptophyta</taxon>
        <taxon>Embryophyta</taxon>
        <taxon>Tracheophyta</taxon>
        <taxon>Spermatophyta</taxon>
        <taxon>Magnoliopsida</taxon>
        <taxon>eudicotyledons</taxon>
        <taxon>Gunneridae</taxon>
        <taxon>Pentapetalae</taxon>
        <taxon>rosids</taxon>
        <taxon>fabids</taxon>
        <taxon>Cucurbitales</taxon>
        <taxon>Cucurbitaceae</taxon>
        <taxon>Benincaseae</taxon>
        <taxon>Cucumis</taxon>
    </lineage>
</organism>
<evidence type="ECO:0000313" key="3">
    <source>
        <dbReference type="Proteomes" id="UP000029981"/>
    </source>
</evidence>
<dbReference type="Proteomes" id="UP000029981">
    <property type="component" value="Chromosome 6"/>
</dbReference>
<feature type="region of interest" description="Disordered" evidence="1">
    <location>
        <begin position="115"/>
        <end position="134"/>
    </location>
</feature>
<evidence type="ECO:0000256" key="1">
    <source>
        <dbReference type="SAM" id="MobiDB-lite"/>
    </source>
</evidence>
<reference evidence="2 3" key="3">
    <citation type="journal article" date="2010" name="BMC Genomics">
        <title>Transcriptome sequencing and comparative analysis of cucumber flowers with different sex types.</title>
        <authorList>
            <person name="Guo S."/>
            <person name="Zheng Y."/>
            <person name="Joung J.G."/>
            <person name="Liu S."/>
            <person name="Zhang Z."/>
            <person name="Crasta O.R."/>
            <person name="Sobral B.W."/>
            <person name="Xu Y."/>
            <person name="Huang S."/>
            <person name="Fei Z."/>
        </authorList>
    </citation>
    <scope>NUCLEOTIDE SEQUENCE [LARGE SCALE GENOMIC DNA]</scope>
    <source>
        <strain evidence="3">cv. 9930</strain>
    </source>
</reference>